<feature type="compositionally biased region" description="Basic and acidic residues" evidence="1">
    <location>
        <begin position="1"/>
        <end position="12"/>
    </location>
</feature>
<comment type="caution">
    <text evidence="2">The sequence shown here is derived from an EMBL/GenBank/DDBJ whole genome shotgun (WGS) entry which is preliminary data.</text>
</comment>
<dbReference type="AlphaFoldDB" id="S9RPE3"/>
<name>S9RPE3_9RHOB</name>
<accession>S9RPE3</accession>
<gene>
    <name evidence="2" type="ORF">Salmuc_01002</name>
</gene>
<proteinExistence type="predicted"/>
<feature type="region of interest" description="Disordered" evidence="1">
    <location>
        <begin position="1"/>
        <end position="20"/>
    </location>
</feature>
<dbReference type="HOGENOM" id="CLU_2619985_0_0_5"/>
<sequence length="78" mass="8099">MPRDGKGHRVDPGDATLHVAGPDLDTAPAWANHAHGVLSAGFLLSELARLQGVAQTLSELARQTAQSTPIARFGVAFG</sequence>
<keyword evidence="3" id="KW-1185">Reference proteome</keyword>
<evidence type="ECO:0000256" key="1">
    <source>
        <dbReference type="SAM" id="MobiDB-lite"/>
    </source>
</evidence>
<evidence type="ECO:0000313" key="2">
    <source>
        <dbReference type="EMBL" id="EPX75899.1"/>
    </source>
</evidence>
<reference evidence="3" key="1">
    <citation type="journal article" date="2014" name="Stand. Genomic Sci.">
        <title>Genome sequence of the exopolysaccharide-producing Salipiger mucosus type strain (DSM 16094(T)), a moderately halophilic member of the Roseobacter clade.</title>
        <authorList>
            <person name="Riedel T."/>
            <person name="Spring S."/>
            <person name="Fiebig A."/>
            <person name="Petersen J."/>
            <person name="Kyrpides N.C."/>
            <person name="Goker M."/>
            <person name="Klenk H.P."/>
        </authorList>
    </citation>
    <scope>NUCLEOTIDE SEQUENCE [LARGE SCALE GENOMIC DNA]</scope>
    <source>
        <strain evidence="3">DSM 16094</strain>
    </source>
</reference>
<dbReference type="STRING" id="1123237.Salmuc_01002"/>
<dbReference type="Proteomes" id="UP000015347">
    <property type="component" value="Unassembled WGS sequence"/>
</dbReference>
<organism evidence="2 3">
    <name type="scientific">Salipiger mucosus DSM 16094</name>
    <dbReference type="NCBI Taxonomy" id="1123237"/>
    <lineage>
        <taxon>Bacteria</taxon>
        <taxon>Pseudomonadati</taxon>
        <taxon>Pseudomonadota</taxon>
        <taxon>Alphaproteobacteria</taxon>
        <taxon>Rhodobacterales</taxon>
        <taxon>Roseobacteraceae</taxon>
        <taxon>Salipiger</taxon>
    </lineage>
</organism>
<evidence type="ECO:0000313" key="3">
    <source>
        <dbReference type="Proteomes" id="UP000015347"/>
    </source>
</evidence>
<dbReference type="EMBL" id="APVH01000065">
    <property type="protein sequence ID" value="EPX75899.1"/>
    <property type="molecule type" value="Genomic_DNA"/>
</dbReference>
<protein>
    <submittedName>
        <fullName evidence="2">Uncharacterized protein</fullName>
    </submittedName>
</protein>